<organism evidence="1 2">
    <name type="scientific">Caerostris extrusa</name>
    <name type="common">Bark spider</name>
    <name type="synonym">Caerostris bankana</name>
    <dbReference type="NCBI Taxonomy" id="172846"/>
    <lineage>
        <taxon>Eukaryota</taxon>
        <taxon>Metazoa</taxon>
        <taxon>Ecdysozoa</taxon>
        <taxon>Arthropoda</taxon>
        <taxon>Chelicerata</taxon>
        <taxon>Arachnida</taxon>
        <taxon>Araneae</taxon>
        <taxon>Araneomorphae</taxon>
        <taxon>Entelegynae</taxon>
        <taxon>Araneoidea</taxon>
        <taxon>Araneidae</taxon>
        <taxon>Caerostris</taxon>
    </lineage>
</organism>
<evidence type="ECO:0008006" key="3">
    <source>
        <dbReference type="Google" id="ProtNLM"/>
    </source>
</evidence>
<dbReference type="AlphaFoldDB" id="A0AAV4YBG5"/>
<dbReference type="EMBL" id="BPLR01001616">
    <property type="protein sequence ID" value="GIZ03534.1"/>
    <property type="molecule type" value="Genomic_DNA"/>
</dbReference>
<comment type="caution">
    <text evidence="1">The sequence shown here is derived from an EMBL/GenBank/DDBJ whole genome shotgun (WGS) entry which is preliminary data.</text>
</comment>
<gene>
    <name evidence="1" type="ORF">CEXT_114381</name>
</gene>
<reference evidence="1 2" key="1">
    <citation type="submission" date="2021-06" db="EMBL/GenBank/DDBJ databases">
        <title>Caerostris extrusa draft genome.</title>
        <authorList>
            <person name="Kono N."/>
            <person name="Arakawa K."/>
        </authorList>
    </citation>
    <scope>NUCLEOTIDE SEQUENCE [LARGE SCALE GENOMIC DNA]</scope>
</reference>
<name>A0AAV4YBG5_CAEEX</name>
<evidence type="ECO:0000313" key="1">
    <source>
        <dbReference type="EMBL" id="GIZ03534.1"/>
    </source>
</evidence>
<keyword evidence="2" id="KW-1185">Reference proteome</keyword>
<accession>A0AAV4YBG5</accession>
<sequence>MDDIRRSFKRKVGGCFQNVFLLLCITEGSAPATVAFPLLSSGDHFEEAYGIFSSLDRGLSSVFKQKKKKQKFLSRSFTLQ</sequence>
<dbReference type="Proteomes" id="UP001054945">
    <property type="component" value="Unassembled WGS sequence"/>
</dbReference>
<proteinExistence type="predicted"/>
<protein>
    <recommendedName>
        <fullName evidence="3">Secreted protein</fullName>
    </recommendedName>
</protein>
<evidence type="ECO:0000313" key="2">
    <source>
        <dbReference type="Proteomes" id="UP001054945"/>
    </source>
</evidence>